<evidence type="ECO:0000313" key="4">
    <source>
        <dbReference type="Proteomes" id="UP000604046"/>
    </source>
</evidence>
<evidence type="ECO:0000256" key="2">
    <source>
        <dbReference type="SAM" id="MobiDB-lite"/>
    </source>
</evidence>
<feature type="region of interest" description="Disordered" evidence="2">
    <location>
        <begin position="126"/>
        <end position="187"/>
    </location>
</feature>
<protein>
    <submittedName>
        <fullName evidence="3">RplX protein</fullName>
    </submittedName>
</protein>
<feature type="coiled-coil region" evidence="1">
    <location>
        <begin position="30"/>
        <end position="68"/>
    </location>
</feature>
<dbReference type="EMBL" id="CAJNDS010000879">
    <property type="protein sequence ID" value="CAE7239173.1"/>
    <property type="molecule type" value="Genomic_DNA"/>
</dbReference>
<feature type="compositionally biased region" description="Acidic residues" evidence="2">
    <location>
        <begin position="133"/>
        <end position="154"/>
    </location>
</feature>
<dbReference type="Proteomes" id="UP000604046">
    <property type="component" value="Unassembled WGS sequence"/>
</dbReference>
<proteinExistence type="predicted"/>
<dbReference type="AlphaFoldDB" id="A0A812L2W6"/>
<sequence length="187" mass="21282">MAAMNNRPQWIWYGRHTWKHSAGKWRAAERDTQLQALQQHEAELKRHREELEQQRREEEELRKAHAETFQLLDQELQDRAQHISSSEEALASERQQILRSRGQLAMVQAHVVCLLGKVAGDGASEKAMHLDASDEPEAELDVSGETNDGDDDMWNMDWSAVAAKRSEKSEGDALVAQELSENSQPVC</sequence>
<reference evidence="3" key="1">
    <citation type="submission" date="2021-02" db="EMBL/GenBank/DDBJ databases">
        <authorList>
            <person name="Dougan E. K."/>
            <person name="Rhodes N."/>
            <person name="Thang M."/>
            <person name="Chan C."/>
        </authorList>
    </citation>
    <scope>NUCLEOTIDE SEQUENCE</scope>
</reference>
<gene>
    <name evidence="3" type="primary">rplX</name>
    <name evidence="3" type="ORF">SNAT2548_LOCUS10602</name>
</gene>
<evidence type="ECO:0000313" key="3">
    <source>
        <dbReference type="EMBL" id="CAE7239173.1"/>
    </source>
</evidence>
<organism evidence="3 4">
    <name type="scientific">Symbiodinium natans</name>
    <dbReference type="NCBI Taxonomy" id="878477"/>
    <lineage>
        <taxon>Eukaryota</taxon>
        <taxon>Sar</taxon>
        <taxon>Alveolata</taxon>
        <taxon>Dinophyceae</taxon>
        <taxon>Suessiales</taxon>
        <taxon>Symbiodiniaceae</taxon>
        <taxon>Symbiodinium</taxon>
    </lineage>
</organism>
<evidence type="ECO:0000256" key="1">
    <source>
        <dbReference type="SAM" id="Coils"/>
    </source>
</evidence>
<keyword evidence="4" id="KW-1185">Reference proteome</keyword>
<accession>A0A812L2W6</accession>
<comment type="caution">
    <text evidence="3">The sequence shown here is derived from an EMBL/GenBank/DDBJ whole genome shotgun (WGS) entry which is preliminary data.</text>
</comment>
<name>A0A812L2W6_9DINO</name>
<keyword evidence="1" id="KW-0175">Coiled coil</keyword>